<sequence length="260" mass="29107">MSGVDPFEDPAPAHRQPVQLDLFHVDLNGYEGPLDMLLDLARRNQIDLTKIAILPLAEQYLAFIQQAKALRIELAADYLVMAAWLAYLKSRLIAPDPDDGEADGEELAEDLAFRLRRLEAMREAADHLFARPRLGRDLFARGMPEGPIVTTERVFKGSLYDLLSAYGAVRQDEIVRTMTMEKRPVFSLVDARRIMERMVGHNAEWLPLTALVAAMPGHESRRAVIASTFGAALEMAREGRISVRQTRPFAPLYVKGNPNG</sequence>
<dbReference type="RefSeq" id="WP_146619970.1">
    <property type="nucleotide sequence ID" value="NZ_JAIWKD010000008.1"/>
</dbReference>
<name>A0A8B2NPP7_9HYPH</name>
<dbReference type="Proteomes" id="UP000249590">
    <property type="component" value="Unassembled WGS sequence"/>
</dbReference>
<dbReference type="PANTHER" id="PTHR33969">
    <property type="entry name" value="SEGREGATION AND CONDENSATION PROTEIN A"/>
    <property type="match status" value="1"/>
</dbReference>
<protein>
    <recommendedName>
        <fullName evidence="1">Segregation and condensation protein A</fullName>
    </recommendedName>
</protein>
<organism evidence="2 3">
    <name type="scientific">Acuticoccus sediminis</name>
    <dbReference type="NCBI Taxonomy" id="2184697"/>
    <lineage>
        <taxon>Bacteria</taxon>
        <taxon>Pseudomonadati</taxon>
        <taxon>Pseudomonadota</taxon>
        <taxon>Alphaproteobacteria</taxon>
        <taxon>Hyphomicrobiales</taxon>
        <taxon>Amorphaceae</taxon>
        <taxon>Acuticoccus</taxon>
    </lineage>
</organism>
<accession>A0A8B2NPP7</accession>
<dbReference type="AlphaFoldDB" id="A0A8B2NPP7"/>
<keyword evidence="3" id="KW-1185">Reference proteome</keyword>
<dbReference type="OrthoDB" id="9793741at2"/>
<evidence type="ECO:0000313" key="2">
    <source>
        <dbReference type="EMBL" id="RAI00642.1"/>
    </source>
</evidence>
<proteinExistence type="predicted"/>
<dbReference type="Pfam" id="PF02616">
    <property type="entry name" value="SMC_ScpA"/>
    <property type="match status" value="1"/>
</dbReference>
<dbReference type="EMBL" id="QHHQ01000003">
    <property type="protein sequence ID" value="RAI00642.1"/>
    <property type="molecule type" value="Genomic_DNA"/>
</dbReference>
<comment type="caution">
    <text evidence="2">The sequence shown here is derived from an EMBL/GenBank/DDBJ whole genome shotgun (WGS) entry which is preliminary data.</text>
</comment>
<dbReference type="PANTHER" id="PTHR33969:SF2">
    <property type="entry name" value="SEGREGATION AND CONDENSATION PROTEIN A"/>
    <property type="match status" value="1"/>
</dbReference>
<evidence type="ECO:0000256" key="1">
    <source>
        <dbReference type="ARBA" id="ARBA00044777"/>
    </source>
</evidence>
<dbReference type="Gene3D" id="6.10.250.2410">
    <property type="match status" value="1"/>
</dbReference>
<gene>
    <name evidence="2" type="ORF">DLJ53_15405</name>
</gene>
<evidence type="ECO:0000313" key="3">
    <source>
        <dbReference type="Proteomes" id="UP000249590"/>
    </source>
</evidence>
<reference evidence="2 3" key="1">
    <citation type="submission" date="2018-05" db="EMBL/GenBank/DDBJ databases">
        <title>Acuticoccus sediminis sp. nov., isolated from deep-sea sediment of Indian Ocean.</title>
        <authorList>
            <person name="Liu X."/>
            <person name="Lai Q."/>
            <person name="Du Y."/>
            <person name="Sun F."/>
            <person name="Zhang X."/>
            <person name="Wang S."/>
            <person name="Shao Z."/>
        </authorList>
    </citation>
    <scope>NUCLEOTIDE SEQUENCE [LARGE SCALE GENOMIC DNA]</scope>
    <source>
        <strain evidence="2 3">PTG4-2</strain>
    </source>
</reference>
<dbReference type="InterPro" id="IPR003768">
    <property type="entry name" value="ScpA"/>
</dbReference>